<organism evidence="4 5">
    <name type="scientific">Bionectria ochroleuca</name>
    <name type="common">Gliocladium roseum</name>
    <dbReference type="NCBI Taxonomy" id="29856"/>
    <lineage>
        <taxon>Eukaryota</taxon>
        <taxon>Fungi</taxon>
        <taxon>Dikarya</taxon>
        <taxon>Ascomycota</taxon>
        <taxon>Pezizomycotina</taxon>
        <taxon>Sordariomycetes</taxon>
        <taxon>Hypocreomycetidae</taxon>
        <taxon>Hypocreales</taxon>
        <taxon>Bionectriaceae</taxon>
        <taxon>Clonostachys</taxon>
    </lineage>
</organism>
<feature type="domain" description="NmrA-like" evidence="3">
    <location>
        <begin position="6"/>
        <end position="243"/>
    </location>
</feature>
<keyword evidence="1" id="KW-0521">NADP</keyword>
<dbReference type="InterPro" id="IPR036291">
    <property type="entry name" value="NAD(P)-bd_dom_sf"/>
</dbReference>
<comment type="caution">
    <text evidence="4">The sequence shown here is derived from an EMBL/GenBank/DDBJ whole genome shotgun (WGS) entry which is preliminary data.</text>
</comment>
<evidence type="ECO:0000313" key="5">
    <source>
        <dbReference type="Proteomes" id="UP000766486"/>
    </source>
</evidence>
<dbReference type="PANTHER" id="PTHR47706">
    <property type="entry name" value="NMRA-LIKE FAMILY PROTEIN"/>
    <property type="match status" value="1"/>
</dbReference>
<dbReference type="EMBL" id="CABFNS010000729">
    <property type="protein sequence ID" value="VUC24928.1"/>
    <property type="molecule type" value="Genomic_DNA"/>
</dbReference>
<dbReference type="PANTHER" id="PTHR47706:SF9">
    <property type="entry name" value="NMRA-LIKE DOMAIN-CONTAINING PROTEIN-RELATED"/>
    <property type="match status" value="1"/>
</dbReference>
<proteinExistence type="predicted"/>
<protein>
    <recommendedName>
        <fullName evidence="3">NmrA-like domain-containing protein</fullName>
    </recommendedName>
</protein>
<dbReference type="Gene3D" id="3.40.50.720">
    <property type="entry name" value="NAD(P)-binding Rossmann-like Domain"/>
    <property type="match status" value="1"/>
</dbReference>
<dbReference type="Proteomes" id="UP000766486">
    <property type="component" value="Unassembled WGS sequence"/>
</dbReference>
<evidence type="ECO:0000313" key="4">
    <source>
        <dbReference type="EMBL" id="VUC24928.1"/>
    </source>
</evidence>
<dbReference type="InterPro" id="IPR051609">
    <property type="entry name" value="NmrA/Isoflavone_reductase-like"/>
</dbReference>
<keyword evidence="5" id="KW-1185">Reference proteome</keyword>
<dbReference type="Pfam" id="PF05368">
    <property type="entry name" value="NmrA"/>
    <property type="match status" value="1"/>
</dbReference>
<sequence length="305" mass="33527">MASPFKNVLIVGATGSIGRYVLKALLQEPTFNVTALQRSSSKSVLPSNLKVATISESYPFDDLVSAFTGQDAIVNCMTSLAVGDQLRFVDAAVAAKVRRYIPSEYGLNNNNPDARALNAVFREKGQIQDYLRSQESTGLEWMAIGCGMWLKWSALHEFLGMHVKEKKFVFWDDGEGWFSTTTEENTALGLVRSLTKRWEETKNRVVYLSDFAVTQKQLLEALERVGGEKYTTETVDSAQLIKEKQAAAAAGDGAAVYSLIETGFVTGKFGGHLEEKEEIMNAALGLPPHTLDEVVKATLDTVRNS</sequence>
<name>A0ABY6U2F7_BIOOC</name>
<dbReference type="InterPro" id="IPR045312">
    <property type="entry name" value="PCBER-like"/>
</dbReference>
<dbReference type="CDD" id="cd05259">
    <property type="entry name" value="PCBER_SDR_a"/>
    <property type="match status" value="1"/>
</dbReference>
<evidence type="ECO:0000256" key="1">
    <source>
        <dbReference type="ARBA" id="ARBA00022857"/>
    </source>
</evidence>
<dbReference type="SUPFAM" id="SSF51735">
    <property type="entry name" value="NAD(P)-binding Rossmann-fold domains"/>
    <property type="match status" value="1"/>
</dbReference>
<evidence type="ECO:0000259" key="3">
    <source>
        <dbReference type="Pfam" id="PF05368"/>
    </source>
</evidence>
<dbReference type="Gene3D" id="3.90.25.10">
    <property type="entry name" value="UDP-galactose 4-epimerase, domain 1"/>
    <property type="match status" value="1"/>
</dbReference>
<reference evidence="4 5" key="1">
    <citation type="submission" date="2019-06" db="EMBL/GenBank/DDBJ databases">
        <authorList>
            <person name="Broberg M."/>
        </authorList>
    </citation>
    <scope>NUCLEOTIDE SEQUENCE [LARGE SCALE GENOMIC DNA]</scope>
</reference>
<keyword evidence="2" id="KW-0560">Oxidoreductase</keyword>
<accession>A0ABY6U2F7</accession>
<gene>
    <name evidence="4" type="ORF">CLO192961_LOCUS154661</name>
</gene>
<dbReference type="InterPro" id="IPR008030">
    <property type="entry name" value="NmrA-like"/>
</dbReference>
<evidence type="ECO:0000256" key="2">
    <source>
        <dbReference type="ARBA" id="ARBA00023002"/>
    </source>
</evidence>